<evidence type="ECO:0000313" key="3">
    <source>
        <dbReference type="Proteomes" id="UP000273982"/>
    </source>
</evidence>
<organism evidence="1 3">
    <name type="scientific">Methylocystis rosea</name>
    <dbReference type="NCBI Taxonomy" id="173366"/>
    <lineage>
        <taxon>Bacteria</taxon>
        <taxon>Pseudomonadati</taxon>
        <taxon>Pseudomonadota</taxon>
        <taxon>Alphaproteobacteria</taxon>
        <taxon>Hyphomicrobiales</taxon>
        <taxon>Methylocystaceae</taxon>
        <taxon>Methylocystis</taxon>
    </lineage>
</organism>
<dbReference type="SUPFAM" id="SSF89807">
    <property type="entry name" value="Dodecin-like"/>
    <property type="match status" value="1"/>
</dbReference>
<dbReference type="Pfam" id="PF07311">
    <property type="entry name" value="Dodecin"/>
    <property type="match status" value="1"/>
</dbReference>
<accession>A0A3G8M3T0</accession>
<proteinExistence type="predicted"/>
<keyword evidence="4" id="KW-1185">Reference proteome</keyword>
<dbReference type="EMBL" id="CP034086">
    <property type="protein sequence ID" value="AZG76596.1"/>
    <property type="molecule type" value="Genomic_DNA"/>
</dbReference>
<reference evidence="1 3" key="1">
    <citation type="submission" date="2018-11" db="EMBL/GenBank/DDBJ databases">
        <title>Genome squencing of methanotrophic bacteria isolated from alkaline groundwater in Korea.</title>
        <authorList>
            <person name="Nguyen L.N."/>
        </authorList>
    </citation>
    <scope>NUCLEOTIDE SEQUENCE [LARGE SCALE GENOMIC DNA]</scope>
    <source>
        <strain evidence="1 3">GW6</strain>
    </source>
</reference>
<dbReference type="KEGG" id="mros:EHO51_07560"/>
<dbReference type="InterPro" id="IPR025543">
    <property type="entry name" value="Dodecin-like"/>
</dbReference>
<reference evidence="4" key="2">
    <citation type="submission" date="2019-09" db="EMBL/GenBank/DDBJ databases">
        <title>Isolation and complete genome sequencing of Methylocystis species.</title>
        <authorList>
            <person name="Rumah B.L."/>
            <person name="Stead C.E."/>
            <person name="Stevens B.C."/>
            <person name="Minton N.P."/>
            <person name="Grosse-Honebrink A."/>
            <person name="Zhang Y."/>
        </authorList>
    </citation>
    <scope>NUCLEOTIDE SEQUENCE [LARGE SCALE GENOMIC DNA]</scope>
    <source>
        <strain evidence="4">BRCS1</strain>
    </source>
</reference>
<dbReference type="PANTHER" id="PTHR39324">
    <property type="entry name" value="CALCIUM DODECIN"/>
    <property type="match status" value="1"/>
</dbReference>
<evidence type="ECO:0000313" key="4">
    <source>
        <dbReference type="Proteomes" id="UP000424673"/>
    </source>
</evidence>
<gene>
    <name evidence="1" type="ORF">EHO51_07560</name>
    <name evidence="2" type="ORF">F7D13_01365</name>
</gene>
<dbReference type="Proteomes" id="UP000273982">
    <property type="component" value="Chromosome"/>
</dbReference>
<dbReference type="NCBIfam" id="NF043052">
    <property type="entry name" value="DodecBact"/>
    <property type="match status" value="1"/>
</dbReference>
<sequence length="75" mass="8223">MEGHVYKVVELVGSSPDSVEDAVAAALKRAGETLRNLRWFEVAQIRGNINKGAVSDYQVVLKVGFTLDREDESMG</sequence>
<reference evidence="2 4" key="3">
    <citation type="journal article" date="2021" name="AMB Express">
        <title>Isolation and characterisation of Methylocystis spp. for poly-3-hydroxybutyrate production using waste methane feedstocks.</title>
        <authorList>
            <person name="Rumah B.L."/>
            <person name="Stead C.E."/>
            <person name="Claxton Stevens B.H."/>
            <person name="Minton N.P."/>
            <person name="Grosse-Honebrink A."/>
            <person name="Zhang Y."/>
        </authorList>
    </citation>
    <scope>NUCLEOTIDE SEQUENCE [LARGE SCALE GENOMIC DNA]</scope>
    <source>
        <strain evidence="2 4">BRCS1</strain>
    </source>
</reference>
<dbReference type="RefSeq" id="WP_018408140.1">
    <property type="nucleotide sequence ID" value="NZ_CP034086.1"/>
</dbReference>
<dbReference type="InterPro" id="IPR050049">
    <property type="entry name" value="Dodecin_bact"/>
</dbReference>
<evidence type="ECO:0000313" key="1">
    <source>
        <dbReference type="EMBL" id="AZG76596.1"/>
    </source>
</evidence>
<name>A0A3G8M3T0_9HYPH</name>
<evidence type="ECO:0000313" key="2">
    <source>
        <dbReference type="EMBL" id="QGM92781.1"/>
    </source>
</evidence>
<dbReference type="AlphaFoldDB" id="A0A3G8M3T0"/>
<dbReference type="InterPro" id="IPR009923">
    <property type="entry name" value="Dodecin"/>
</dbReference>
<dbReference type="Proteomes" id="UP000424673">
    <property type="component" value="Chromosome"/>
</dbReference>
<dbReference type="EMBL" id="CP044328">
    <property type="protein sequence ID" value="QGM92781.1"/>
    <property type="molecule type" value="Genomic_DNA"/>
</dbReference>
<protein>
    <submittedName>
        <fullName evidence="1">Dodecin domain-containing protein</fullName>
    </submittedName>
</protein>
<dbReference type="InterPro" id="IPR036694">
    <property type="entry name" value="Dodecin-like_sf"/>
</dbReference>
<dbReference type="PANTHER" id="PTHR39324:SF1">
    <property type="entry name" value="CALCIUM DODECIN"/>
    <property type="match status" value="1"/>
</dbReference>
<dbReference type="Gene3D" id="3.30.1660.10">
    <property type="entry name" value="Flavin-binding protein dodecin"/>
    <property type="match status" value="1"/>
</dbReference>